<dbReference type="Gene3D" id="3.10.350.10">
    <property type="entry name" value="LysM domain"/>
    <property type="match status" value="1"/>
</dbReference>
<dbReference type="PROSITE" id="PS51782">
    <property type="entry name" value="LYSM"/>
    <property type="match status" value="1"/>
</dbReference>
<dbReference type="OrthoDB" id="1716479at2"/>
<keyword evidence="1" id="KW-0812">Transmembrane</keyword>
<keyword evidence="1" id="KW-0472">Membrane</keyword>
<evidence type="ECO:0000313" key="3">
    <source>
        <dbReference type="EMBL" id="SKA86677.1"/>
    </source>
</evidence>
<dbReference type="STRING" id="1147123.SAMN05443428_107120"/>
<reference evidence="4" key="1">
    <citation type="submission" date="2017-02" db="EMBL/GenBank/DDBJ databases">
        <authorList>
            <person name="Varghese N."/>
            <person name="Submissions S."/>
        </authorList>
    </citation>
    <scope>NUCLEOTIDE SEQUENCE [LARGE SCALE GENOMIC DNA]</scope>
    <source>
        <strain evidence="4">USBA 833</strain>
    </source>
</reference>
<dbReference type="AlphaFoldDB" id="A0A1T4XB58"/>
<feature type="transmembrane region" description="Helical" evidence="1">
    <location>
        <begin position="7"/>
        <end position="23"/>
    </location>
</feature>
<evidence type="ECO:0000313" key="4">
    <source>
        <dbReference type="Proteomes" id="UP000190105"/>
    </source>
</evidence>
<accession>A0A1T4XB58</accession>
<feature type="domain" description="LysM" evidence="2">
    <location>
        <begin position="34"/>
        <end position="84"/>
    </location>
</feature>
<keyword evidence="4" id="KW-1185">Reference proteome</keyword>
<dbReference type="Proteomes" id="UP000190105">
    <property type="component" value="Unassembled WGS sequence"/>
</dbReference>
<name>A0A1T4XB58_9CLOT</name>
<dbReference type="CDD" id="cd00118">
    <property type="entry name" value="LysM"/>
    <property type="match status" value="1"/>
</dbReference>
<keyword evidence="1" id="KW-1133">Transmembrane helix</keyword>
<proteinExistence type="predicted"/>
<dbReference type="RefSeq" id="WP_078696260.1">
    <property type="nucleotide sequence ID" value="NZ_FUYH01000007.1"/>
</dbReference>
<evidence type="ECO:0000259" key="2">
    <source>
        <dbReference type="PROSITE" id="PS51782"/>
    </source>
</evidence>
<organism evidence="3 4">
    <name type="scientific">Caloramator quimbayensis</name>
    <dbReference type="NCBI Taxonomy" id="1147123"/>
    <lineage>
        <taxon>Bacteria</taxon>
        <taxon>Bacillati</taxon>
        <taxon>Bacillota</taxon>
        <taxon>Clostridia</taxon>
        <taxon>Eubacteriales</taxon>
        <taxon>Clostridiaceae</taxon>
        <taxon>Caloramator</taxon>
    </lineage>
</organism>
<evidence type="ECO:0000256" key="1">
    <source>
        <dbReference type="SAM" id="Phobius"/>
    </source>
</evidence>
<gene>
    <name evidence="3" type="ORF">SAMN05443428_107120</name>
</gene>
<dbReference type="EMBL" id="FUYH01000007">
    <property type="protein sequence ID" value="SKA86677.1"/>
    <property type="molecule type" value="Genomic_DNA"/>
</dbReference>
<dbReference type="SMART" id="SM00257">
    <property type="entry name" value="LysM"/>
    <property type="match status" value="1"/>
</dbReference>
<dbReference type="InterPro" id="IPR018392">
    <property type="entry name" value="LysM"/>
</dbReference>
<protein>
    <submittedName>
        <fullName evidence="3">LysM domain-containing protein</fullName>
    </submittedName>
</protein>
<sequence length="87" mass="10252">MKSKRKYFFIIVFAAILVMFFVFENKTKAENTYTRVTIYKGDTLWKIAKEYGPKNKDIRKTIYEIKKINNLETSILIPGEQLIIPAD</sequence>
<dbReference type="SUPFAM" id="SSF54106">
    <property type="entry name" value="LysM domain"/>
    <property type="match status" value="1"/>
</dbReference>
<dbReference type="InterPro" id="IPR036779">
    <property type="entry name" value="LysM_dom_sf"/>
</dbReference>
<dbReference type="Pfam" id="PF01476">
    <property type="entry name" value="LysM"/>
    <property type="match status" value="1"/>
</dbReference>